<organism evidence="2 3">
    <name type="scientific">Plakobranchus ocellatus</name>
    <dbReference type="NCBI Taxonomy" id="259542"/>
    <lineage>
        <taxon>Eukaryota</taxon>
        <taxon>Metazoa</taxon>
        <taxon>Spiralia</taxon>
        <taxon>Lophotrochozoa</taxon>
        <taxon>Mollusca</taxon>
        <taxon>Gastropoda</taxon>
        <taxon>Heterobranchia</taxon>
        <taxon>Euthyneura</taxon>
        <taxon>Panpulmonata</taxon>
        <taxon>Sacoglossa</taxon>
        <taxon>Placobranchoidea</taxon>
        <taxon>Plakobranchidae</taxon>
        <taxon>Plakobranchus</taxon>
    </lineage>
</organism>
<comment type="caution">
    <text evidence="2">The sequence shown here is derived from an EMBL/GenBank/DDBJ whole genome shotgun (WGS) entry which is preliminary data.</text>
</comment>
<reference evidence="2 3" key="1">
    <citation type="journal article" date="2021" name="Elife">
        <title>Chloroplast acquisition without the gene transfer in kleptoplastic sea slugs, Plakobranchus ocellatus.</title>
        <authorList>
            <person name="Maeda T."/>
            <person name="Takahashi S."/>
            <person name="Yoshida T."/>
            <person name="Shimamura S."/>
            <person name="Takaki Y."/>
            <person name="Nagai Y."/>
            <person name="Toyoda A."/>
            <person name="Suzuki Y."/>
            <person name="Arimoto A."/>
            <person name="Ishii H."/>
            <person name="Satoh N."/>
            <person name="Nishiyama T."/>
            <person name="Hasebe M."/>
            <person name="Maruyama T."/>
            <person name="Minagawa J."/>
            <person name="Obokata J."/>
            <person name="Shigenobu S."/>
        </authorList>
    </citation>
    <scope>NUCLEOTIDE SEQUENCE [LARGE SCALE GENOMIC DNA]</scope>
</reference>
<protein>
    <submittedName>
        <fullName evidence="2">Uncharacterized protein</fullName>
    </submittedName>
</protein>
<evidence type="ECO:0000313" key="3">
    <source>
        <dbReference type="Proteomes" id="UP000735302"/>
    </source>
</evidence>
<dbReference type="EMBL" id="BLXT01002699">
    <property type="protein sequence ID" value="GFN96716.1"/>
    <property type="molecule type" value="Genomic_DNA"/>
</dbReference>
<sequence length="153" mass="16434">MQSHSNKLMGVSIKQSCSGFVTPGFGSTPFKDGHKHNHSNSDPGDERVTNCSRTTVERTSMPGLGVISGHVWSGASTGLTLDPGHRETRLCRSRFPHRASENQGTSEVQPRDHPRSWPYSVLGKSVDNRNKQSGRTAGAYSMSGADPGGSRAI</sequence>
<name>A0AAV3ZPW6_9GAST</name>
<feature type="region of interest" description="Disordered" evidence="1">
    <location>
        <begin position="92"/>
        <end position="153"/>
    </location>
</feature>
<dbReference type="AlphaFoldDB" id="A0AAV3ZPW6"/>
<gene>
    <name evidence="2" type="ORF">PoB_002322200</name>
</gene>
<feature type="region of interest" description="Disordered" evidence="1">
    <location>
        <begin position="27"/>
        <end position="65"/>
    </location>
</feature>
<evidence type="ECO:0000256" key="1">
    <source>
        <dbReference type="SAM" id="MobiDB-lite"/>
    </source>
</evidence>
<feature type="compositionally biased region" description="Polar residues" evidence="1">
    <location>
        <begin position="49"/>
        <end position="58"/>
    </location>
</feature>
<proteinExistence type="predicted"/>
<accession>A0AAV3ZPW6</accession>
<evidence type="ECO:0000313" key="2">
    <source>
        <dbReference type="EMBL" id="GFN96716.1"/>
    </source>
</evidence>
<keyword evidence="3" id="KW-1185">Reference proteome</keyword>
<dbReference type="Proteomes" id="UP000735302">
    <property type="component" value="Unassembled WGS sequence"/>
</dbReference>